<proteinExistence type="predicted"/>
<keyword evidence="2" id="KW-1185">Reference proteome</keyword>
<evidence type="ECO:0000313" key="1">
    <source>
        <dbReference type="EMBL" id="KAK3717170.1"/>
    </source>
</evidence>
<evidence type="ECO:0000313" key="2">
    <source>
        <dbReference type="Proteomes" id="UP001283361"/>
    </source>
</evidence>
<sequence length="161" mass="17937">MTVYGRNMTDFKHRPLHSRSACLNLPIPSTCLPVHLPVGIINQSLSKYSPPCPRQKFSSPTYPSTACRQVDPDEAVVARSRSTPSWINYCPQRFKFKGQVRSPLAKQWVTCMACSGLSDGAVTGQPRYIDLDVRAGRSRPGMSCKLWLREPRSVGVRSAEV</sequence>
<protein>
    <submittedName>
        <fullName evidence="1">Uncharacterized protein</fullName>
    </submittedName>
</protein>
<reference evidence="1" key="1">
    <citation type="journal article" date="2023" name="G3 (Bethesda)">
        <title>A reference genome for the long-term kleptoplast-retaining sea slug Elysia crispata morphotype clarki.</title>
        <authorList>
            <person name="Eastman K.E."/>
            <person name="Pendleton A.L."/>
            <person name="Shaikh M.A."/>
            <person name="Suttiyut T."/>
            <person name="Ogas R."/>
            <person name="Tomko P."/>
            <person name="Gavelis G."/>
            <person name="Widhalm J.R."/>
            <person name="Wisecaver J.H."/>
        </authorList>
    </citation>
    <scope>NUCLEOTIDE SEQUENCE</scope>
    <source>
        <strain evidence="1">ECLA1</strain>
    </source>
</reference>
<organism evidence="1 2">
    <name type="scientific">Elysia crispata</name>
    <name type="common">lettuce slug</name>
    <dbReference type="NCBI Taxonomy" id="231223"/>
    <lineage>
        <taxon>Eukaryota</taxon>
        <taxon>Metazoa</taxon>
        <taxon>Spiralia</taxon>
        <taxon>Lophotrochozoa</taxon>
        <taxon>Mollusca</taxon>
        <taxon>Gastropoda</taxon>
        <taxon>Heterobranchia</taxon>
        <taxon>Euthyneura</taxon>
        <taxon>Panpulmonata</taxon>
        <taxon>Sacoglossa</taxon>
        <taxon>Placobranchoidea</taxon>
        <taxon>Plakobranchidae</taxon>
        <taxon>Elysia</taxon>
    </lineage>
</organism>
<name>A0AAE0XVQ4_9GAST</name>
<dbReference type="EMBL" id="JAWDGP010007458">
    <property type="protein sequence ID" value="KAK3717170.1"/>
    <property type="molecule type" value="Genomic_DNA"/>
</dbReference>
<gene>
    <name evidence="1" type="ORF">RRG08_010981</name>
</gene>
<dbReference type="Proteomes" id="UP001283361">
    <property type="component" value="Unassembled WGS sequence"/>
</dbReference>
<accession>A0AAE0XVQ4</accession>
<comment type="caution">
    <text evidence="1">The sequence shown here is derived from an EMBL/GenBank/DDBJ whole genome shotgun (WGS) entry which is preliminary data.</text>
</comment>
<dbReference type="AlphaFoldDB" id="A0AAE0XVQ4"/>